<evidence type="ECO:0000313" key="1">
    <source>
        <dbReference type="EMBL" id="MBE1496160.1"/>
    </source>
</evidence>
<dbReference type="EMBL" id="JADBEG010000001">
    <property type="protein sequence ID" value="MBE1496160.1"/>
    <property type="molecule type" value="Genomic_DNA"/>
</dbReference>
<gene>
    <name evidence="1" type="ORF">H4696_003260</name>
</gene>
<reference evidence="1 2" key="1">
    <citation type="submission" date="2020-10" db="EMBL/GenBank/DDBJ databases">
        <title>Sequencing the genomes of 1000 actinobacteria strains.</title>
        <authorList>
            <person name="Klenk H.-P."/>
        </authorList>
    </citation>
    <scope>NUCLEOTIDE SEQUENCE [LARGE SCALE GENOMIC DNA]</scope>
    <source>
        <strain evidence="1 2">DSM 44653</strain>
    </source>
</reference>
<protein>
    <recommendedName>
        <fullName evidence="3">(2Fe-2S) ferredoxin domain-containing protein</fullName>
    </recommendedName>
</protein>
<keyword evidence="2" id="KW-1185">Reference proteome</keyword>
<evidence type="ECO:0008006" key="3">
    <source>
        <dbReference type="Google" id="ProtNLM"/>
    </source>
</evidence>
<dbReference type="Proteomes" id="UP000631670">
    <property type="component" value="Unassembled WGS sequence"/>
</dbReference>
<name>A0ABR9HZ24_9PSEU</name>
<accession>A0ABR9HZ24</accession>
<evidence type="ECO:0000313" key="2">
    <source>
        <dbReference type="Proteomes" id="UP000631670"/>
    </source>
</evidence>
<comment type="caution">
    <text evidence="1">The sequence shown here is derived from an EMBL/GenBank/DDBJ whole genome shotgun (WGS) entry which is preliminary data.</text>
</comment>
<proteinExistence type="predicted"/>
<sequence length="126" mass="13350">MTAAASGPRIRMCRGCCCGTTRKHPDVDHEGIAAVLETAIGPDARLVRVGCLWACDLSNVVVVNPAADARRRGARPAWVTRVNTVERAHALADWVRRGGPGTTDPPAELGEVLSAAGLRRVSSTNR</sequence>
<organism evidence="1 2">
    <name type="scientific">Amycolatopsis lexingtonensis</name>
    <dbReference type="NCBI Taxonomy" id="218822"/>
    <lineage>
        <taxon>Bacteria</taxon>
        <taxon>Bacillati</taxon>
        <taxon>Actinomycetota</taxon>
        <taxon>Actinomycetes</taxon>
        <taxon>Pseudonocardiales</taxon>
        <taxon>Pseudonocardiaceae</taxon>
        <taxon>Amycolatopsis</taxon>
    </lineage>
</organism>
<dbReference type="RefSeq" id="WP_211299705.1">
    <property type="nucleotide sequence ID" value="NZ_JADBEG010000001.1"/>
</dbReference>